<evidence type="ECO:0000256" key="1">
    <source>
        <dbReference type="SAM" id="Phobius"/>
    </source>
</evidence>
<dbReference type="Proteomes" id="UP000284706">
    <property type="component" value="Unassembled WGS sequence"/>
</dbReference>
<sequence length="291" mass="32387">MVAEISLVSVSLATVCIESFLYGIFFLLFILSTYLLINRHRLSAPTSSPFKIFQTPFFFASIAIFVTVTAHWILTFIRLFEAFVIFNEGQTPLEFYGNLNQITEVVKTGFLMASLCIGDAMIIYRLWIVWSYNKLVVVFPLCTLIGLTICGIGITFQFTQYTPGQNVFLSEAGRWITSDCVFTLSSWTIFFFASYQSESNLQFVAVDAWPAMSGIAFMFINVRVGLGWAQKANPDSSGNPGLRIENSRAVGITSDAFAMRPLAVNITKVVDKDDHYQTSGDNDSFGKSAVA</sequence>
<accession>A0A409YGQ9</accession>
<dbReference type="AlphaFoldDB" id="A0A409YGQ9"/>
<feature type="transmembrane region" description="Helical" evidence="1">
    <location>
        <begin position="135"/>
        <end position="156"/>
    </location>
</feature>
<feature type="transmembrane region" description="Helical" evidence="1">
    <location>
        <begin position="20"/>
        <end position="37"/>
    </location>
</feature>
<gene>
    <name evidence="2" type="ORF">CVT26_012115</name>
</gene>
<proteinExistence type="predicted"/>
<evidence type="ECO:0000313" key="2">
    <source>
        <dbReference type="EMBL" id="PPR02154.1"/>
    </source>
</evidence>
<keyword evidence="1" id="KW-0472">Membrane</keyword>
<comment type="caution">
    <text evidence="2">The sequence shown here is derived from an EMBL/GenBank/DDBJ whole genome shotgun (WGS) entry which is preliminary data.</text>
</comment>
<dbReference type="InParanoid" id="A0A409YGQ9"/>
<feature type="transmembrane region" description="Helical" evidence="1">
    <location>
        <begin position="57"/>
        <end position="86"/>
    </location>
</feature>
<dbReference type="EMBL" id="NHYE01000868">
    <property type="protein sequence ID" value="PPR02154.1"/>
    <property type="molecule type" value="Genomic_DNA"/>
</dbReference>
<feature type="transmembrane region" description="Helical" evidence="1">
    <location>
        <begin position="106"/>
        <end position="128"/>
    </location>
</feature>
<protein>
    <submittedName>
        <fullName evidence="2">Uncharacterized protein</fullName>
    </submittedName>
</protein>
<keyword evidence="1" id="KW-1133">Transmembrane helix</keyword>
<dbReference type="OrthoDB" id="3250682at2759"/>
<evidence type="ECO:0000313" key="3">
    <source>
        <dbReference type="Proteomes" id="UP000284706"/>
    </source>
</evidence>
<name>A0A409YGQ9_9AGAR</name>
<reference evidence="2 3" key="1">
    <citation type="journal article" date="2018" name="Evol. Lett.">
        <title>Horizontal gene cluster transfer increased hallucinogenic mushroom diversity.</title>
        <authorList>
            <person name="Reynolds H.T."/>
            <person name="Vijayakumar V."/>
            <person name="Gluck-Thaler E."/>
            <person name="Korotkin H.B."/>
            <person name="Matheny P.B."/>
            <person name="Slot J.C."/>
        </authorList>
    </citation>
    <scope>NUCLEOTIDE SEQUENCE [LARGE SCALE GENOMIC DNA]</scope>
    <source>
        <strain evidence="2 3">SRW20</strain>
    </source>
</reference>
<dbReference type="STRING" id="231916.A0A409YGQ9"/>
<organism evidence="2 3">
    <name type="scientific">Gymnopilus dilepis</name>
    <dbReference type="NCBI Taxonomy" id="231916"/>
    <lineage>
        <taxon>Eukaryota</taxon>
        <taxon>Fungi</taxon>
        <taxon>Dikarya</taxon>
        <taxon>Basidiomycota</taxon>
        <taxon>Agaricomycotina</taxon>
        <taxon>Agaricomycetes</taxon>
        <taxon>Agaricomycetidae</taxon>
        <taxon>Agaricales</taxon>
        <taxon>Agaricineae</taxon>
        <taxon>Hymenogastraceae</taxon>
        <taxon>Gymnopilus</taxon>
    </lineage>
</organism>
<keyword evidence="1" id="KW-0812">Transmembrane</keyword>
<feature type="transmembrane region" description="Helical" evidence="1">
    <location>
        <begin position="176"/>
        <end position="195"/>
    </location>
</feature>
<keyword evidence="3" id="KW-1185">Reference proteome</keyword>